<proteinExistence type="inferred from homology"/>
<feature type="region of interest" description="Disordered" evidence="6">
    <location>
        <begin position="1"/>
        <end position="45"/>
    </location>
</feature>
<evidence type="ECO:0000256" key="1">
    <source>
        <dbReference type="ARBA" id="ARBA00004255"/>
    </source>
</evidence>
<dbReference type="FunFam" id="1.10.3630.10:FF:000001">
    <property type="entry name" value="Golgi phosphoprotein 3"/>
    <property type="match status" value="1"/>
</dbReference>
<evidence type="ECO:0000256" key="4">
    <source>
        <dbReference type="ARBA" id="ARBA00023121"/>
    </source>
</evidence>
<dbReference type="GO" id="GO:0031985">
    <property type="term" value="C:Golgi cisterna"/>
    <property type="evidence" value="ECO:0007669"/>
    <property type="project" value="TreeGrafter"/>
</dbReference>
<dbReference type="InterPro" id="IPR038261">
    <property type="entry name" value="GPP34-like_sf"/>
</dbReference>
<evidence type="ECO:0000256" key="6">
    <source>
        <dbReference type="SAM" id="MobiDB-lite"/>
    </source>
</evidence>
<comment type="subcellular location">
    <subcellularLocation>
        <location evidence="1">Golgi apparatus membrane</location>
        <topology evidence="1">Peripheral membrane protein</topology>
        <orientation evidence="1">Cytoplasmic side</orientation>
    </subcellularLocation>
</comment>
<dbReference type="GO" id="GO:0005829">
    <property type="term" value="C:cytosol"/>
    <property type="evidence" value="ECO:0007669"/>
    <property type="project" value="TreeGrafter"/>
</dbReference>
<reference evidence="8" key="1">
    <citation type="submission" date="2022-11" db="UniProtKB">
        <authorList>
            <consortium name="WormBaseParasite"/>
        </authorList>
    </citation>
    <scope>IDENTIFICATION</scope>
</reference>
<sequence length="289" mass="33173">MTERGEGLTRRVTSKVKEALTQEERPENSADDGHSDSDENDGDDKSARLTLMEEILLLGLKDREGYTSFWNDCISSGLRGCIMIELALRNRIELEKAGMRRRGLLSRKIVVKNDQPTGDVILDEALKHIKETQPTETVTTWIEYLSGETWNPLKLRYQLRNVRERLAKNLVEKGVLTTEKQNFLLFDMTTHPLHDNNMKQKLIKKVQESVLNRWTNDAHRMEKRVLGLIVLAHAGDVLENAFAPLSDEDYEVAMKRVRTLLELDYEAESQKKEGGATDVMWAVFEAFNK</sequence>
<keyword evidence="3" id="KW-0333">Golgi apparatus</keyword>
<evidence type="ECO:0000256" key="3">
    <source>
        <dbReference type="ARBA" id="ARBA00023034"/>
    </source>
</evidence>
<dbReference type="PANTHER" id="PTHR12704">
    <property type="entry name" value="TRANS-GOLGI PROTEIN GMX33"/>
    <property type="match status" value="1"/>
</dbReference>
<dbReference type="GO" id="GO:0007030">
    <property type="term" value="P:Golgi organization"/>
    <property type="evidence" value="ECO:0007669"/>
    <property type="project" value="TreeGrafter"/>
</dbReference>
<keyword evidence="4" id="KW-0446">Lipid-binding</keyword>
<dbReference type="Proteomes" id="UP000887566">
    <property type="component" value="Unplaced"/>
</dbReference>
<dbReference type="GO" id="GO:0005802">
    <property type="term" value="C:trans-Golgi network"/>
    <property type="evidence" value="ECO:0007669"/>
    <property type="project" value="TreeGrafter"/>
</dbReference>
<dbReference type="GO" id="GO:0048194">
    <property type="term" value="P:Golgi vesicle budding"/>
    <property type="evidence" value="ECO:0007669"/>
    <property type="project" value="TreeGrafter"/>
</dbReference>
<keyword evidence="7" id="KW-1185">Reference proteome</keyword>
<dbReference type="WBParaSite" id="PSAMB.scaffold694size43592.g8100.t1">
    <property type="protein sequence ID" value="PSAMB.scaffold694size43592.g8100.t1"/>
    <property type="gene ID" value="PSAMB.scaffold694size43592.g8100"/>
</dbReference>
<name>A0A914XBX0_9BILA</name>
<dbReference type="GO" id="GO:0070273">
    <property type="term" value="F:phosphatidylinositol-4-phosphate binding"/>
    <property type="evidence" value="ECO:0007669"/>
    <property type="project" value="InterPro"/>
</dbReference>
<keyword evidence="5" id="KW-0472">Membrane</keyword>
<evidence type="ECO:0000256" key="5">
    <source>
        <dbReference type="ARBA" id="ARBA00023136"/>
    </source>
</evidence>
<evidence type="ECO:0000256" key="2">
    <source>
        <dbReference type="ARBA" id="ARBA00007284"/>
    </source>
</evidence>
<dbReference type="PANTHER" id="PTHR12704:SF2">
    <property type="entry name" value="GOLGI PHOSPHOPROTEIN 3 HOMOLOG SAURON"/>
    <property type="match status" value="1"/>
</dbReference>
<dbReference type="GO" id="GO:0006890">
    <property type="term" value="P:retrograde vesicle-mediated transport, Golgi to endoplasmic reticulum"/>
    <property type="evidence" value="ECO:0007669"/>
    <property type="project" value="TreeGrafter"/>
</dbReference>
<dbReference type="Gene3D" id="1.10.3630.10">
    <property type="entry name" value="yeast vps74-n-term truncation variant domain like"/>
    <property type="match status" value="1"/>
</dbReference>
<evidence type="ECO:0000313" key="7">
    <source>
        <dbReference type="Proteomes" id="UP000887566"/>
    </source>
</evidence>
<accession>A0A914XBX0</accession>
<dbReference type="InterPro" id="IPR008628">
    <property type="entry name" value="GPP34-like"/>
</dbReference>
<dbReference type="AlphaFoldDB" id="A0A914XBX0"/>
<dbReference type="GO" id="GO:0043001">
    <property type="term" value="P:Golgi to plasma membrane protein transport"/>
    <property type="evidence" value="ECO:0007669"/>
    <property type="project" value="TreeGrafter"/>
</dbReference>
<evidence type="ECO:0000313" key="8">
    <source>
        <dbReference type="WBParaSite" id="PSAMB.scaffold694size43592.g8100.t1"/>
    </source>
</evidence>
<dbReference type="GO" id="GO:0000139">
    <property type="term" value="C:Golgi membrane"/>
    <property type="evidence" value="ECO:0007669"/>
    <property type="project" value="UniProtKB-SubCell"/>
</dbReference>
<comment type="similarity">
    <text evidence="2">Belongs to the GOLPH3/VPS74 family.</text>
</comment>
<organism evidence="7 8">
    <name type="scientific">Plectus sambesii</name>
    <dbReference type="NCBI Taxonomy" id="2011161"/>
    <lineage>
        <taxon>Eukaryota</taxon>
        <taxon>Metazoa</taxon>
        <taxon>Ecdysozoa</taxon>
        <taxon>Nematoda</taxon>
        <taxon>Chromadorea</taxon>
        <taxon>Plectida</taxon>
        <taxon>Plectina</taxon>
        <taxon>Plectoidea</taxon>
        <taxon>Plectidae</taxon>
        <taxon>Plectus</taxon>
    </lineage>
</organism>
<protein>
    <submittedName>
        <fullName evidence="8">Golgi phosphoprotein 3</fullName>
    </submittedName>
</protein>
<dbReference type="Pfam" id="PF05719">
    <property type="entry name" value="GPP34"/>
    <property type="match status" value="1"/>
</dbReference>